<evidence type="ECO:0000256" key="5">
    <source>
        <dbReference type="ARBA" id="ARBA00022833"/>
    </source>
</evidence>
<evidence type="ECO:0000313" key="8">
    <source>
        <dbReference type="Proteomes" id="UP000053039"/>
    </source>
</evidence>
<dbReference type="SUPFAM" id="SSF51556">
    <property type="entry name" value="Metallo-dependent hydrolases"/>
    <property type="match status" value="1"/>
</dbReference>
<comment type="caution">
    <text evidence="7">The sequence shown here is derived from an EMBL/GenBank/DDBJ whole genome shotgun (WGS) entry which is preliminary data.</text>
</comment>
<proteinExistence type="inferred from homology"/>
<evidence type="ECO:0000313" key="7">
    <source>
        <dbReference type="EMBL" id="KUM82387.1"/>
    </source>
</evidence>
<dbReference type="InterPro" id="IPR032466">
    <property type="entry name" value="Metal_Hydrolase"/>
</dbReference>
<protein>
    <submittedName>
        <fullName evidence="7">Adenosine deaminase</fullName>
    </submittedName>
</protein>
<reference evidence="7 8" key="1">
    <citation type="submission" date="2015-10" db="EMBL/GenBank/DDBJ databases">
        <title>Draft genome sequence of Streptomyces pseudovenezuelae DSM 40212, type strain for the species Streptomyces pseudovenezuelae.</title>
        <authorList>
            <person name="Ruckert C."/>
            <person name="Winkler A."/>
            <person name="Kalinowski J."/>
            <person name="Kampfer P."/>
            <person name="Glaeser S."/>
        </authorList>
    </citation>
    <scope>NUCLEOTIDE SEQUENCE [LARGE SCALE GENOMIC DNA]</scope>
    <source>
        <strain evidence="7 8">DSM 40212</strain>
    </source>
</reference>
<dbReference type="PANTHER" id="PTHR43114:SF6">
    <property type="entry name" value="ADENINE DEAMINASE"/>
    <property type="match status" value="1"/>
</dbReference>
<dbReference type="Gene3D" id="3.20.20.140">
    <property type="entry name" value="Metal-dependent hydrolases"/>
    <property type="match status" value="1"/>
</dbReference>
<evidence type="ECO:0000256" key="1">
    <source>
        <dbReference type="ARBA" id="ARBA00001947"/>
    </source>
</evidence>
<sequence length="346" mass="36441">MRDLAQLPKAHLHLHLEGAMRPATFRELLDEDGQQPDARGGFTSFEDFTSLYRAAARLVREGPRQNLLRLVREVVEDAAADGAVWVEPHLNPLTYVDDPKAALDLLDLVIDEGRGTAARLGIGFGVLMFARRNGDPAQAVETARLAALRADSGVVAFGLAGDEAHHPPGPFAEAFAIAREAGLISAPHAGELAGPASVRSALDVLGARRIAHGVRAIEDPALLARLAADGVVLDVCPTSNVALGVVGSLSVHPLPLLLRAGVRCTLNADDPLLFGAGLLDEYESARTTLGLSDAQLAGTARVSVEASGAPRAMVKNAVVRIDDWLGTSSEQQHAGDREDGTHTLYG</sequence>
<evidence type="ECO:0000256" key="2">
    <source>
        <dbReference type="ARBA" id="ARBA00006676"/>
    </source>
</evidence>
<evidence type="ECO:0000259" key="6">
    <source>
        <dbReference type="Pfam" id="PF00962"/>
    </source>
</evidence>
<name>A0A117PMF6_9ACTN</name>
<gene>
    <name evidence="7" type="ORF">AQI94_41370</name>
</gene>
<dbReference type="RefSeq" id="WP_051832667.1">
    <property type="nucleotide sequence ID" value="NZ_JBIVKX010000026.1"/>
</dbReference>
<keyword evidence="5" id="KW-0862">Zinc</keyword>
<dbReference type="Proteomes" id="UP000053039">
    <property type="component" value="Unassembled WGS sequence"/>
</dbReference>
<feature type="domain" description="Adenosine deaminase" evidence="6">
    <location>
        <begin position="8"/>
        <end position="322"/>
    </location>
</feature>
<dbReference type="EMBL" id="LMWM01000054">
    <property type="protein sequence ID" value="KUM82387.1"/>
    <property type="molecule type" value="Genomic_DNA"/>
</dbReference>
<evidence type="ECO:0000256" key="4">
    <source>
        <dbReference type="ARBA" id="ARBA00022801"/>
    </source>
</evidence>
<comment type="cofactor">
    <cofactor evidence="1">
        <name>Zn(2+)</name>
        <dbReference type="ChEBI" id="CHEBI:29105"/>
    </cofactor>
</comment>
<dbReference type="AlphaFoldDB" id="A0A117PMF6"/>
<dbReference type="NCBIfam" id="TIGR01430">
    <property type="entry name" value="aden_deam"/>
    <property type="match status" value="1"/>
</dbReference>
<dbReference type="GO" id="GO:0046872">
    <property type="term" value="F:metal ion binding"/>
    <property type="evidence" value="ECO:0007669"/>
    <property type="project" value="UniProtKB-KW"/>
</dbReference>
<dbReference type="GO" id="GO:0019239">
    <property type="term" value="F:deaminase activity"/>
    <property type="evidence" value="ECO:0007669"/>
    <property type="project" value="InterPro"/>
</dbReference>
<dbReference type="Pfam" id="PF00962">
    <property type="entry name" value="A_deaminase"/>
    <property type="match status" value="1"/>
</dbReference>
<keyword evidence="4" id="KW-0378">Hydrolase</keyword>
<dbReference type="GO" id="GO:0016814">
    <property type="term" value="F:hydrolase activity, acting on carbon-nitrogen (but not peptide) bonds, in cyclic amidines"/>
    <property type="evidence" value="ECO:0007669"/>
    <property type="project" value="UniProtKB-ARBA"/>
</dbReference>
<dbReference type="InterPro" id="IPR006330">
    <property type="entry name" value="Ado/ade_deaminase"/>
</dbReference>
<evidence type="ECO:0000256" key="3">
    <source>
        <dbReference type="ARBA" id="ARBA00022723"/>
    </source>
</evidence>
<comment type="similarity">
    <text evidence="2">Belongs to the metallo-dependent hydrolases superfamily. Adenosine and AMP deaminases family.</text>
</comment>
<keyword evidence="3" id="KW-0479">Metal-binding</keyword>
<dbReference type="InterPro" id="IPR001365">
    <property type="entry name" value="A_deaminase_dom"/>
</dbReference>
<organism evidence="7 8">
    <name type="scientific">Streptomyces pseudovenezuelae</name>
    <dbReference type="NCBI Taxonomy" id="67350"/>
    <lineage>
        <taxon>Bacteria</taxon>
        <taxon>Bacillati</taxon>
        <taxon>Actinomycetota</taxon>
        <taxon>Actinomycetes</taxon>
        <taxon>Kitasatosporales</taxon>
        <taxon>Streptomycetaceae</taxon>
        <taxon>Streptomyces</taxon>
        <taxon>Streptomyces aurantiacus group</taxon>
    </lineage>
</organism>
<accession>A0A117PMF6</accession>
<dbReference type="PANTHER" id="PTHR43114">
    <property type="entry name" value="ADENINE DEAMINASE"/>
    <property type="match status" value="1"/>
</dbReference>
<dbReference type="OrthoDB" id="105475at2"/>